<dbReference type="AlphaFoldDB" id="A0A1I6SXA8"/>
<reference evidence="3" key="1">
    <citation type="submission" date="2016-10" db="EMBL/GenBank/DDBJ databases">
        <authorList>
            <person name="Varghese N."/>
            <person name="Submissions S."/>
        </authorList>
    </citation>
    <scope>NUCLEOTIDE SEQUENCE [LARGE SCALE GENOMIC DNA]</scope>
    <source>
        <strain evidence="3">DSM 24450</strain>
    </source>
</reference>
<keyword evidence="3" id="KW-1185">Reference proteome</keyword>
<dbReference type="InterPro" id="IPR012337">
    <property type="entry name" value="RNaseH-like_sf"/>
</dbReference>
<dbReference type="Pfam" id="PF13683">
    <property type="entry name" value="rve_3"/>
    <property type="match status" value="1"/>
</dbReference>
<feature type="non-terminal residue" evidence="2">
    <location>
        <position position="1"/>
    </location>
</feature>
<dbReference type="GO" id="GO:0015074">
    <property type="term" value="P:DNA integration"/>
    <property type="evidence" value="ECO:0007669"/>
    <property type="project" value="InterPro"/>
</dbReference>
<dbReference type="OrthoDB" id="9815231at2"/>
<name>A0A1I6SXA8_9FLAO</name>
<dbReference type="RefSeq" id="WP_090230761.1">
    <property type="nucleotide sequence ID" value="NZ_FOZP01000012.1"/>
</dbReference>
<sequence>RINGILKYEFGLKKTIKSISIAQKMIKQAVQIYNNERLHWSLDLNTPQNVHQNYNQQKYKSYAKKSA</sequence>
<evidence type="ECO:0000313" key="2">
    <source>
        <dbReference type="EMBL" id="SFS81527.1"/>
    </source>
</evidence>
<feature type="domain" description="Integrase catalytic" evidence="1">
    <location>
        <begin position="1"/>
        <end position="47"/>
    </location>
</feature>
<dbReference type="SUPFAM" id="SSF53098">
    <property type="entry name" value="Ribonuclease H-like"/>
    <property type="match status" value="1"/>
</dbReference>
<accession>A0A1I6SXA8</accession>
<gene>
    <name evidence="2" type="ORF">SAMN04488006_0187</name>
</gene>
<evidence type="ECO:0000259" key="1">
    <source>
        <dbReference type="Pfam" id="PF13683"/>
    </source>
</evidence>
<evidence type="ECO:0000313" key="3">
    <source>
        <dbReference type="Proteomes" id="UP000199312"/>
    </source>
</evidence>
<dbReference type="InterPro" id="IPR001584">
    <property type="entry name" value="Integrase_cat-core"/>
</dbReference>
<proteinExistence type="predicted"/>
<organism evidence="2 3">
    <name type="scientific">Lutibacter maritimus</name>
    <dbReference type="NCBI Taxonomy" id="593133"/>
    <lineage>
        <taxon>Bacteria</taxon>
        <taxon>Pseudomonadati</taxon>
        <taxon>Bacteroidota</taxon>
        <taxon>Flavobacteriia</taxon>
        <taxon>Flavobacteriales</taxon>
        <taxon>Flavobacteriaceae</taxon>
        <taxon>Lutibacter</taxon>
    </lineage>
</organism>
<dbReference type="EMBL" id="FOZP01000012">
    <property type="protein sequence ID" value="SFS81527.1"/>
    <property type="molecule type" value="Genomic_DNA"/>
</dbReference>
<dbReference type="Proteomes" id="UP000199312">
    <property type="component" value="Unassembled WGS sequence"/>
</dbReference>
<protein>
    <submittedName>
        <fullName evidence="2">Integrase core domain-containing protein</fullName>
    </submittedName>
</protein>